<name>C5LXP0_PERM5</name>
<dbReference type="Proteomes" id="UP000007800">
    <property type="component" value="Unassembled WGS sequence"/>
</dbReference>
<reference evidence="1 2" key="1">
    <citation type="submission" date="2008-07" db="EMBL/GenBank/DDBJ databases">
        <authorList>
            <person name="El-Sayed N."/>
            <person name="Caler E."/>
            <person name="Inman J."/>
            <person name="Amedeo P."/>
            <person name="Hass B."/>
            <person name="Wortman J."/>
        </authorList>
    </citation>
    <scope>NUCLEOTIDE SEQUENCE [LARGE SCALE GENOMIC DNA]</scope>
    <source>
        <strain evidence="2">ATCC 50983 / TXsc</strain>
    </source>
</reference>
<gene>
    <name evidence="1" type="ORF">Pmar_PMAR024928</name>
</gene>
<sequence length="70" mass="7933">MANRLDALAKMMQEIAEEENSANSYRGNPFRRLREASFLQGVEKLHFLIVDGLERILTNQGALTELAVIE</sequence>
<organism evidence="2">
    <name type="scientific">Perkinsus marinus (strain ATCC 50983 / TXsc)</name>
    <dbReference type="NCBI Taxonomy" id="423536"/>
    <lineage>
        <taxon>Eukaryota</taxon>
        <taxon>Sar</taxon>
        <taxon>Alveolata</taxon>
        <taxon>Perkinsozoa</taxon>
        <taxon>Perkinsea</taxon>
        <taxon>Perkinsida</taxon>
        <taxon>Perkinsidae</taxon>
        <taxon>Perkinsus</taxon>
    </lineage>
</organism>
<dbReference type="AlphaFoldDB" id="C5LXP0"/>
<proteinExistence type="predicted"/>
<keyword evidence="2" id="KW-1185">Reference proteome</keyword>
<dbReference type="GeneID" id="9041016"/>
<evidence type="ECO:0000313" key="2">
    <source>
        <dbReference type="Proteomes" id="UP000007800"/>
    </source>
</evidence>
<dbReference type="InParanoid" id="C5LXP0"/>
<protein>
    <submittedName>
        <fullName evidence="1">Uncharacterized protein</fullName>
    </submittedName>
</protein>
<dbReference type="RefSeq" id="XP_002765785.1">
    <property type="nucleotide sequence ID" value="XM_002765739.1"/>
</dbReference>
<accession>C5LXP0</accession>
<dbReference type="EMBL" id="GG686624">
    <property type="protein sequence ID" value="EEQ98502.1"/>
    <property type="molecule type" value="Genomic_DNA"/>
</dbReference>
<evidence type="ECO:0000313" key="1">
    <source>
        <dbReference type="EMBL" id="EEQ98502.1"/>
    </source>
</evidence>